<dbReference type="InterPro" id="IPR005119">
    <property type="entry name" value="LysR_subst-bd"/>
</dbReference>
<feature type="domain" description="HTH lysR-type" evidence="5">
    <location>
        <begin position="41"/>
        <end position="98"/>
    </location>
</feature>
<dbReference type="SUPFAM" id="SSF53850">
    <property type="entry name" value="Periplasmic binding protein-like II"/>
    <property type="match status" value="1"/>
</dbReference>
<dbReference type="AlphaFoldDB" id="A0A848IDV8"/>
<evidence type="ECO:0000256" key="3">
    <source>
        <dbReference type="ARBA" id="ARBA00023125"/>
    </source>
</evidence>
<dbReference type="PROSITE" id="PS50931">
    <property type="entry name" value="HTH_LYSR"/>
    <property type="match status" value="1"/>
</dbReference>
<dbReference type="InterPro" id="IPR000847">
    <property type="entry name" value="LysR_HTH_N"/>
</dbReference>
<evidence type="ECO:0000313" key="7">
    <source>
        <dbReference type="Proteomes" id="UP000544134"/>
    </source>
</evidence>
<keyword evidence="4" id="KW-0804">Transcription</keyword>
<name>A0A848IDV8_9BURK</name>
<dbReference type="RefSeq" id="WP_169484803.1">
    <property type="nucleotide sequence ID" value="NZ_JABBGJ010000006.1"/>
</dbReference>
<dbReference type="Pfam" id="PF00126">
    <property type="entry name" value="HTH_1"/>
    <property type="match status" value="1"/>
</dbReference>
<dbReference type="PRINTS" id="PR00039">
    <property type="entry name" value="HTHLYSR"/>
</dbReference>
<evidence type="ECO:0000313" key="6">
    <source>
        <dbReference type="EMBL" id="NML97726.1"/>
    </source>
</evidence>
<keyword evidence="7" id="KW-1185">Reference proteome</keyword>
<gene>
    <name evidence="6" type="ORF">HHL24_07155</name>
</gene>
<dbReference type="Gene3D" id="1.10.10.10">
    <property type="entry name" value="Winged helix-like DNA-binding domain superfamily/Winged helix DNA-binding domain"/>
    <property type="match status" value="1"/>
</dbReference>
<keyword evidence="2" id="KW-0805">Transcription regulation</keyword>
<proteinExistence type="inferred from homology"/>
<dbReference type="Gene3D" id="3.40.190.290">
    <property type="match status" value="1"/>
</dbReference>
<comment type="caution">
    <text evidence="6">The sequence shown here is derived from an EMBL/GenBank/DDBJ whole genome shotgun (WGS) entry which is preliminary data.</text>
</comment>
<dbReference type="GO" id="GO:0000976">
    <property type="term" value="F:transcription cis-regulatory region binding"/>
    <property type="evidence" value="ECO:0007669"/>
    <property type="project" value="TreeGrafter"/>
</dbReference>
<organism evidence="6 7">
    <name type="scientific">Paraburkholderia polaris</name>
    <dbReference type="NCBI Taxonomy" id="2728848"/>
    <lineage>
        <taxon>Bacteria</taxon>
        <taxon>Pseudomonadati</taxon>
        <taxon>Pseudomonadota</taxon>
        <taxon>Betaproteobacteria</taxon>
        <taxon>Burkholderiales</taxon>
        <taxon>Burkholderiaceae</taxon>
        <taxon>Paraburkholderia</taxon>
    </lineage>
</organism>
<dbReference type="PANTHER" id="PTHR30126:SF98">
    <property type="entry name" value="HTH-TYPE TRANSCRIPTIONAL ACTIVATOR BAUR"/>
    <property type="match status" value="1"/>
</dbReference>
<sequence>MNSNQIPRAIRLMRNQTRPASSVSVDPKRARRRELQFARNLDWNLLKIFYEIVDAKGLTRAAEELSRKQPAISLALRRLEDQLGVVLCRRGSTGFELSDEGRVLSDVCRRILDHVREVPARMSNLQDHLTGHIHVSMVSNLTSEPFDAAVGSFHRKYPRVEFLVEISSWEGVVNAILQKKTDVGIAPARTKRAELKYDYLYTEVHRIYCGRYHPLYGRRGLTMAQLSEESYILTGADEDEDLTRFRQQYGLGKKVTGRSDYLEEVKRLSALGVGLCFLPEPFARQDVEAKKLWPLLPSKDAPRSDIYVITNPAIQQHAARDLLIQELLQLKNQKAAAANG</sequence>
<reference evidence="6 7" key="1">
    <citation type="submission" date="2020-04" db="EMBL/GenBank/DDBJ databases">
        <title>Paraburkholderia sp. RP-4-7 isolated from soil.</title>
        <authorList>
            <person name="Dahal R.H."/>
        </authorList>
    </citation>
    <scope>NUCLEOTIDE SEQUENCE [LARGE SCALE GENOMIC DNA]</scope>
    <source>
        <strain evidence="6 7">RP-4-7</strain>
    </source>
</reference>
<dbReference type="EMBL" id="JABBGJ010000006">
    <property type="protein sequence ID" value="NML97726.1"/>
    <property type="molecule type" value="Genomic_DNA"/>
</dbReference>
<keyword evidence="3" id="KW-0238">DNA-binding</keyword>
<dbReference type="Pfam" id="PF03466">
    <property type="entry name" value="LysR_substrate"/>
    <property type="match status" value="1"/>
</dbReference>
<protein>
    <submittedName>
        <fullName evidence="6">LysR family transcriptional regulator</fullName>
    </submittedName>
</protein>
<dbReference type="InterPro" id="IPR036388">
    <property type="entry name" value="WH-like_DNA-bd_sf"/>
</dbReference>
<comment type="similarity">
    <text evidence="1">Belongs to the LysR transcriptional regulatory family.</text>
</comment>
<accession>A0A848IDV8</accession>
<evidence type="ECO:0000256" key="2">
    <source>
        <dbReference type="ARBA" id="ARBA00023015"/>
    </source>
</evidence>
<evidence type="ECO:0000259" key="5">
    <source>
        <dbReference type="PROSITE" id="PS50931"/>
    </source>
</evidence>
<evidence type="ECO:0000256" key="1">
    <source>
        <dbReference type="ARBA" id="ARBA00009437"/>
    </source>
</evidence>
<dbReference type="Proteomes" id="UP000544134">
    <property type="component" value="Unassembled WGS sequence"/>
</dbReference>
<dbReference type="GO" id="GO:0003700">
    <property type="term" value="F:DNA-binding transcription factor activity"/>
    <property type="evidence" value="ECO:0007669"/>
    <property type="project" value="InterPro"/>
</dbReference>
<dbReference type="CDD" id="cd05466">
    <property type="entry name" value="PBP2_LTTR_substrate"/>
    <property type="match status" value="1"/>
</dbReference>
<dbReference type="PANTHER" id="PTHR30126">
    <property type="entry name" value="HTH-TYPE TRANSCRIPTIONAL REGULATOR"/>
    <property type="match status" value="1"/>
</dbReference>
<dbReference type="SUPFAM" id="SSF46785">
    <property type="entry name" value="Winged helix' DNA-binding domain"/>
    <property type="match status" value="1"/>
</dbReference>
<dbReference type="InterPro" id="IPR036390">
    <property type="entry name" value="WH_DNA-bd_sf"/>
</dbReference>
<evidence type="ECO:0000256" key="4">
    <source>
        <dbReference type="ARBA" id="ARBA00023163"/>
    </source>
</evidence>